<comment type="similarity">
    <text evidence="1">Belongs to the fasciclin-like AGP family.</text>
</comment>
<feature type="transmembrane region" description="Helical" evidence="2">
    <location>
        <begin position="204"/>
        <end position="220"/>
    </location>
</feature>
<dbReference type="InterPro" id="IPR052806">
    <property type="entry name" value="Fasciclin-like_AGP"/>
</dbReference>
<feature type="domain" description="FAS1" evidence="4">
    <location>
        <begin position="33"/>
        <end position="171"/>
    </location>
</feature>
<dbReference type="EMBL" id="JADFTS010000003">
    <property type="protein sequence ID" value="KAF9612976.1"/>
    <property type="molecule type" value="Genomic_DNA"/>
</dbReference>
<keyword evidence="3" id="KW-0732">Signal</keyword>
<keyword evidence="2" id="KW-1133">Transmembrane helix</keyword>
<dbReference type="Gene3D" id="2.30.180.10">
    <property type="entry name" value="FAS1 domain"/>
    <property type="match status" value="1"/>
</dbReference>
<reference evidence="5 6" key="1">
    <citation type="submission" date="2020-10" db="EMBL/GenBank/DDBJ databases">
        <title>The Coptis chinensis genome and diversification of protoberbering-type alkaloids.</title>
        <authorList>
            <person name="Wang B."/>
            <person name="Shu S."/>
            <person name="Song C."/>
            <person name="Liu Y."/>
        </authorList>
    </citation>
    <scope>NUCLEOTIDE SEQUENCE [LARGE SCALE GENOMIC DNA]</scope>
    <source>
        <strain evidence="5">HL-2020</strain>
        <tissue evidence="5">Leaf</tissue>
    </source>
</reference>
<keyword evidence="2" id="KW-0472">Membrane</keyword>
<dbReference type="Pfam" id="PF02469">
    <property type="entry name" value="Fasciclin"/>
    <property type="match status" value="1"/>
</dbReference>
<evidence type="ECO:0000313" key="6">
    <source>
        <dbReference type="Proteomes" id="UP000631114"/>
    </source>
</evidence>
<dbReference type="InterPro" id="IPR036378">
    <property type="entry name" value="FAS1_dom_sf"/>
</dbReference>
<gene>
    <name evidence="5" type="ORF">IFM89_004779</name>
</gene>
<organism evidence="5 6">
    <name type="scientific">Coptis chinensis</name>
    <dbReference type="NCBI Taxonomy" id="261450"/>
    <lineage>
        <taxon>Eukaryota</taxon>
        <taxon>Viridiplantae</taxon>
        <taxon>Streptophyta</taxon>
        <taxon>Embryophyta</taxon>
        <taxon>Tracheophyta</taxon>
        <taxon>Spermatophyta</taxon>
        <taxon>Magnoliopsida</taxon>
        <taxon>Ranunculales</taxon>
        <taxon>Ranunculaceae</taxon>
        <taxon>Coptidoideae</taxon>
        <taxon>Coptis</taxon>
    </lineage>
</organism>
<dbReference type="Proteomes" id="UP000631114">
    <property type="component" value="Unassembled WGS sequence"/>
</dbReference>
<proteinExistence type="inferred from homology"/>
<comment type="caution">
    <text evidence="5">The sequence shown here is derived from an EMBL/GenBank/DDBJ whole genome shotgun (WGS) entry which is preliminary data.</text>
</comment>
<evidence type="ECO:0000256" key="2">
    <source>
        <dbReference type="SAM" id="Phobius"/>
    </source>
</evidence>
<evidence type="ECO:0000256" key="3">
    <source>
        <dbReference type="SAM" id="SignalP"/>
    </source>
</evidence>
<name>A0A835I816_9MAGN</name>
<evidence type="ECO:0000259" key="4">
    <source>
        <dbReference type="PROSITE" id="PS50213"/>
    </source>
</evidence>
<dbReference type="PROSITE" id="PS50213">
    <property type="entry name" value="FAS1"/>
    <property type="match status" value="1"/>
</dbReference>
<protein>
    <recommendedName>
        <fullName evidence="4">FAS1 domain-containing protein</fullName>
    </recommendedName>
</protein>
<dbReference type="OrthoDB" id="1893649at2759"/>
<evidence type="ECO:0000256" key="1">
    <source>
        <dbReference type="ARBA" id="ARBA00007843"/>
    </source>
</evidence>
<sequence length="221" mass="24465">MASSRFQFSFFLFLLLSIFTTLPTEGATGDHAKVEKIVKAISNAGYSAMSLTLEMTLTTLVSSALNNKNTTIVTIFAPQDKSFFSLKYPQPPLTLLDYHVAPMKLEREDFESSLPLGSKIDTLLHVHPLVVSTLRREGIVSINNVKIKQWDIYKDEHIIIHGVEDLFDPAYQTILHPCEDASNNSNESSGATEESIEVPKDENLVLPVIALVILVMAVMAS</sequence>
<dbReference type="SMART" id="SM00554">
    <property type="entry name" value="FAS1"/>
    <property type="match status" value="1"/>
</dbReference>
<evidence type="ECO:0000313" key="5">
    <source>
        <dbReference type="EMBL" id="KAF9612976.1"/>
    </source>
</evidence>
<accession>A0A835I816</accession>
<dbReference type="InterPro" id="IPR000782">
    <property type="entry name" value="FAS1_domain"/>
</dbReference>
<keyword evidence="2" id="KW-0812">Transmembrane</keyword>
<feature type="signal peptide" evidence="3">
    <location>
        <begin position="1"/>
        <end position="26"/>
    </location>
</feature>
<keyword evidence="6" id="KW-1185">Reference proteome</keyword>
<dbReference type="SUPFAM" id="SSF82153">
    <property type="entry name" value="FAS1 domain"/>
    <property type="match status" value="1"/>
</dbReference>
<dbReference type="AlphaFoldDB" id="A0A835I816"/>
<feature type="chain" id="PRO_5032644794" description="FAS1 domain-containing protein" evidence="3">
    <location>
        <begin position="27"/>
        <end position="221"/>
    </location>
</feature>
<dbReference type="PANTHER" id="PTHR33985">
    <property type="entry name" value="OS02G0491300 PROTEIN-RELATED"/>
    <property type="match status" value="1"/>
</dbReference>
<dbReference type="PANTHER" id="PTHR33985:SF29">
    <property type="entry name" value="FAS1 DOMAIN-CONTAINING PROTEIN"/>
    <property type="match status" value="1"/>
</dbReference>